<name>A0AAE0FFJ4_9CHLO</name>
<dbReference type="Proteomes" id="UP001190700">
    <property type="component" value="Unassembled WGS sequence"/>
</dbReference>
<organism evidence="2 3">
    <name type="scientific">Cymbomonas tetramitiformis</name>
    <dbReference type="NCBI Taxonomy" id="36881"/>
    <lineage>
        <taxon>Eukaryota</taxon>
        <taxon>Viridiplantae</taxon>
        <taxon>Chlorophyta</taxon>
        <taxon>Pyramimonadophyceae</taxon>
        <taxon>Pyramimonadales</taxon>
        <taxon>Pyramimonadaceae</taxon>
        <taxon>Cymbomonas</taxon>
    </lineage>
</organism>
<evidence type="ECO:0000313" key="3">
    <source>
        <dbReference type="Proteomes" id="UP001190700"/>
    </source>
</evidence>
<dbReference type="EMBL" id="LGRX02019266">
    <property type="protein sequence ID" value="KAK3258790.1"/>
    <property type="molecule type" value="Genomic_DNA"/>
</dbReference>
<evidence type="ECO:0000256" key="1">
    <source>
        <dbReference type="SAM" id="MobiDB-lite"/>
    </source>
</evidence>
<accession>A0AAE0FFJ4</accession>
<proteinExistence type="predicted"/>
<reference evidence="2 3" key="1">
    <citation type="journal article" date="2015" name="Genome Biol. Evol.">
        <title>Comparative Genomics of a Bacterivorous Green Alga Reveals Evolutionary Causalities and Consequences of Phago-Mixotrophic Mode of Nutrition.</title>
        <authorList>
            <person name="Burns J.A."/>
            <person name="Paasch A."/>
            <person name="Narechania A."/>
            <person name="Kim E."/>
        </authorList>
    </citation>
    <scope>NUCLEOTIDE SEQUENCE [LARGE SCALE GENOMIC DNA]</scope>
    <source>
        <strain evidence="2 3">PLY_AMNH</strain>
    </source>
</reference>
<gene>
    <name evidence="2" type="ORF">CYMTET_32185</name>
</gene>
<feature type="compositionally biased region" description="Polar residues" evidence="1">
    <location>
        <begin position="150"/>
        <end position="167"/>
    </location>
</feature>
<protein>
    <submittedName>
        <fullName evidence="2">Uncharacterized protein</fullName>
    </submittedName>
</protein>
<feature type="region of interest" description="Disordered" evidence="1">
    <location>
        <begin position="1"/>
        <end position="31"/>
    </location>
</feature>
<dbReference type="AlphaFoldDB" id="A0AAE0FFJ4"/>
<keyword evidence="3" id="KW-1185">Reference proteome</keyword>
<sequence>MLAAVDPHASSDGYATDTGDEDVAPAQPSPGLGCGVSVGGTGEYTFTAPPVGTGLAATAAAMPTAFPPAGPSVDRGGLGELSPDAIPLWRQGRRRARQGFWLMPFGHIPNHPPSPPLSDALPSPDYSPGPTTDEESEQSANDMGSEDVSFWSTNDPPATPQPQSFHTVTLLRATRGMPPAG</sequence>
<evidence type="ECO:0000313" key="2">
    <source>
        <dbReference type="EMBL" id="KAK3258790.1"/>
    </source>
</evidence>
<feature type="region of interest" description="Disordered" evidence="1">
    <location>
        <begin position="111"/>
        <end position="181"/>
    </location>
</feature>
<comment type="caution">
    <text evidence="2">The sequence shown here is derived from an EMBL/GenBank/DDBJ whole genome shotgun (WGS) entry which is preliminary data.</text>
</comment>
<feature type="compositionally biased region" description="Low complexity" evidence="1">
    <location>
        <begin position="117"/>
        <end position="128"/>
    </location>
</feature>